<name>A0A1F6V0L3_9BACT</name>
<dbReference type="STRING" id="1801737.A2818_00330"/>
<sequence length="324" mass="37639">MIAEEFIKRKLNELKSVEKTAVNFASTKELADFTFKTVMSKKFRKFSVSPEYILHIREAIDSNLNNNQPIKFIFPFGGYKLWRLEEAPEADWAELFSIMYYAKWLKPITEVYKPGIYFDFSSDDIIVERMNNIPKSDTESYAKSFQTTLDFLKDYLPENMKLTLTQVSSLYTQEEFEEDLKDKINAMQEELGGLPVLNERDKRMVELNVRLKPGQDSDSLWREKIELIHQAYYGVSRRRPYTRAPDKILAFCTQINNCVPVGTTKTSIAKFWVGVGALKKISDSFMEYVLSPSQLETAKFNWEPIAINGLSGKNFNKIRIIDDE</sequence>
<proteinExistence type="predicted"/>
<dbReference type="Proteomes" id="UP000177602">
    <property type="component" value="Unassembled WGS sequence"/>
</dbReference>
<evidence type="ECO:0000313" key="2">
    <source>
        <dbReference type="Proteomes" id="UP000177602"/>
    </source>
</evidence>
<reference evidence="1 2" key="1">
    <citation type="journal article" date="2016" name="Nat. Commun.">
        <title>Thousands of microbial genomes shed light on interconnected biogeochemical processes in an aquifer system.</title>
        <authorList>
            <person name="Anantharaman K."/>
            <person name="Brown C.T."/>
            <person name="Hug L.A."/>
            <person name="Sharon I."/>
            <person name="Castelle C.J."/>
            <person name="Probst A.J."/>
            <person name="Thomas B.C."/>
            <person name="Singh A."/>
            <person name="Wilkins M.J."/>
            <person name="Karaoz U."/>
            <person name="Brodie E.L."/>
            <person name="Williams K.H."/>
            <person name="Hubbard S.S."/>
            <person name="Banfield J.F."/>
        </authorList>
    </citation>
    <scope>NUCLEOTIDE SEQUENCE [LARGE SCALE GENOMIC DNA]</scope>
</reference>
<dbReference type="EMBL" id="MFTN01000016">
    <property type="protein sequence ID" value="OGI62954.1"/>
    <property type="molecule type" value="Genomic_DNA"/>
</dbReference>
<gene>
    <name evidence="1" type="ORF">A2818_00330</name>
</gene>
<organism evidence="1 2">
    <name type="scientific">Candidatus Nomurabacteria bacterium RIFCSPHIGHO2_01_FULL_40_12</name>
    <dbReference type="NCBI Taxonomy" id="1801737"/>
    <lineage>
        <taxon>Bacteria</taxon>
        <taxon>Candidatus Nomuraibacteriota</taxon>
    </lineage>
</organism>
<evidence type="ECO:0000313" key="1">
    <source>
        <dbReference type="EMBL" id="OGI62954.1"/>
    </source>
</evidence>
<comment type="caution">
    <text evidence="1">The sequence shown here is derived from an EMBL/GenBank/DDBJ whole genome shotgun (WGS) entry which is preliminary data.</text>
</comment>
<protein>
    <submittedName>
        <fullName evidence="1">Uncharacterized protein</fullName>
    </submittedName>
</protein>
<accession>A0A1F6V0L3</accession>
<dbReference type="AlphaFoldDB" id="A0A1F6V0L3"/>